<dbReference type="Proteomes" id="UP000054997">
    <property type="component" value="Unassembled WGS sequence"/>
</dbReference>
<dbReference type="EMBL" id="LNYK01000016">
    <property type="protein sequence ID" value="KTD21095.1"/>
    <property type="molecule type" value="Genomic_DNA"/>
</dbReference>
<reference evidence="1 2" key="1">
    <citation type="submission" date="2015-11" db="EMBL/GenBank/DDBJ databases">
        <title>Genomic analysis of 38 Legionella species identifies large and diverse effector repertoires.</title>
        <authorList>
            <person name="Burstein D."/>
            <person name="Amaro F."/>
            <person name="Zusman T."/>
            <person name="Lifshitz Z."/>
            <person name="Cohen O."/>
            <person name="Gilbert J.A."/>
            <person name="Pupko T."/>
            <person name="Shuman H.A."/>
            <person name="Segal G."/>
        </authorList>
    </citation>
    <scope>NUCLEOTIDE SEQUENCE [LARGE SCALE GENOMIC DNA]</scope>
    <source>
        <strain evidence="1 2">ATCC 49505</strain>
    </source>
</reference>
<name>A0A0W0VLV1_9GAMM</name>
<evidence type="ECO:0000313" key="1">
    <source>
        <dbReference type="EMBL" id="KTD21095.1"/>
    </source>
</evidence>
<sequence length="253" mass="29609">MCTGKIKKFPDNLRIGTSGWNYKSWQGEFYPEGINDSELLPYYAERFNTVELNNSFYQLPDKGHIKIWRKMTPQGFIFSCKASRYITHMKKLLDPEEGISKLFASLSHFEEKLGPIVFQLPPNWRVNIGRLRSFIHTLSNDYRYVFEFRDKSWHREDVYELLRGANLTLCFYDFKGFQSPEVITSDLIYVRLHGPKEKPYEGSYDGRILAGLAQKFLHWLDEGKTVYCYFDNDKKGAAPKDAIRLIDKVVGQS</sequence>
<dbReference type="Gene3D" id="3.20.20.410">
    <property type="entry name" value="Protein of unknown function UPF0759"/>
    <property type="match status" value="1"/>
</dbReference>
<dbReference type="SUPFAM" id="SSF117396">
    <property type="entry name" value="TM1631-like"/>
    <property type="match status" value="1"/>
</dbReference>
<dbReference type="STRING" id="45068.Llon_1193"/>
<comment type="caution">
    <text evidence="1">The sequence shown here is derived from an EMBL/GenBank/DDBJ whole genome shotgun (WGS) entry which is preliminary data.</text>
</comment>
<protein>
    <recommendedName>
        <fullName evidence="3">DUF72 domain-containing protein</fullName>
    </recommendedName>
</protein>
<dbReference type="InterPro" id="IPR036520">
    <property type="entry name" value="UPF0759_sf"/>
</dbReference>
<dbReference type="InterPro" id="IPR002763">
    <property type="entry name" value="DUF72"/>
</dbReference>
<keyword evidence="2" id="KW-1185">Reference proteome</keyword>
<dbReference type="OrthoDB" id="9780310at2"/>
<gene>
    <name evidence="1" type="ORF">Llon_1193</name>
</gene>
<dbReference type="Pfam" id="PF01904">
    <property type="entry name" value="DUF72"/>
    <property type="match status" value="1"/>
</dbReference>
<proteinExistence type="predicted"/>
<accession>A0A0W0VLV1</accession>
<evidence type="ECO:0000313" key="2">
    <source>
        <dbReference type="Proteomes" id="UP000054997"/>
    </source>
</evidence>
<organism evidence="1 2">
    <name type="scientific">Legionella londiniensis</name>
    <dbReference type="NCBI Taxonomy" id="45068"/>
    <lineage>
        <taxon>Bacteria</taxon>
        <taxon>Pseudomonadati</taxon>
        <taxon>Pseudomonadota</taxon>
        <taxon>Gammaproteobacteria</taxon>
        <taxon>Legionellales</taxon>
        <taxon>Legionellaceae</taxon>
        <taxon>Legionella</taxon>
    </lineage>
</organism>
<dbReference type="PANTHER" id="PTHR30348:SF4">
    <property type="entry name" value="DUF72 DOMAIN-CONTAINING PROTEIN"/>
    <property type="match status" value="1"/>
</dbReference>
<dbReference type="PANTHER" id="PTHR30348">
    <property type="entry name" value="UNCHARACTERIZED PROTEIN YECE"/>
    <property type="match status" value="1"/>
</dbReference>
<dbReference type="AlphaFoldDB" id="A0A0W0VLV1"/>
<dbReference type="PATRIC" id="fig|45068.5.peg.1287"/>
<dbReference type="RefSeq" id="WP_058529199.1">
    <property type="nucleotide sequence ID" value="NZ_CAAAHZ010000015.1"/>
</dbReference>
<evidence type="ECO:0008006" key="3">
    <source>
        <dbReference type="Google" id="ProtNLM"/>
    </source>
</evidence>